<dbReference type="Proteomes" id="UP000031668">
    <property type="component" value="Unassembled WGS sequence"/>
</dbReference>
<evidence type="ECO:0000313" key="2">
    <source>
        <dbReference type="Proteomes" id="UP000031668"/>
    </source>
</evidence>
<comment type="caution">
    <text evidence="1">The sequence shown here is derived from an EMBL/GenBank/DDBJ whole genome shotgun (WGS) entry which is preliminary data.</text>
</comment>
<dbReference type="OrthoDB" id="5809873at2759"/>
<sequence length="226" mass="26047">MSDSFDFINLQVVGDSIVIKIGETKINKNKHNRGHPVSGTWVHCGVERTEERRVFLVVPDRTEATLLGIIRTHQHFQNPEIGTRTNSKEAVWNALKYQISPRNRAHFLDSDGTVVENLQNNNFGWLVCRRKHSSGQCGVFLTALREYSRMKVYYPVVILMHNGLDPIGFDEPRVVHYENTFVYSIGQGLFKSLHEVPTKMFFIEWMVLCLEECQVSSVSEIRNRPI</sequence>
<evidence type="ECO:0000313" key="1">
    <source>
        <dbReference type="EMBL" id="KII63365.1"/>
    </source>
</evidence>
<proteinExistence type="predicted"/>
<name>A0A0C2M8P0_THEKT</name>
<dbReference type="AlphaFoldDB" id="A0A0C2M8P0"/>
<dbReference type="EMBL" id="JWZT01004682">
    <property type="protein sequence ID" value="KII63365.1"/>
    <property type="molecule type" value="Genomic_DNA"/>
</dbReference>
<reference evidence="1 2" key="1">
    <citation type="journal article" date="2014" name="Genome Biol. Evol.">
        <title>The genome of the myxosporean Thelohanellus kitauei shows adaptations to nutrient acquisition within its fish host.</title>
        <authorList>
            <person name="Yang Y."/>
            <person name="Xiong J."/>
            <person name="Zhou Z."/>
            <person name="Huo F."/>
            <person name="Miao W."/>
            <person name="Ran C."/>
            <person name="Liu Y."/>
            <person name="Zhang J."/>
            <person name="Feng J."/>
            <person name="Wang M."/>
            <person name="Wang M."/>
            <person name="Wang L."/>
            <person name="Yao B."/>
        </authorList>
    </citation>
    <scope>NUCLEOTIDE SEQUENCE [LARGE SCALE GENOMIC DNA]</scope>
    <source>
        <strain evidence="1">Wuqing</strain>
    </source>
</reference>
<accession>A0A0C2M8P0</accession>
<organism evidence="1 2">
    <name type="scientific">Thelohanellus kitauei</name>
    <name type="common">Myxosporean</name>
    <dbReference type="NCBI Taxonomy" id="669202"/>
    <lineage>
        <taxon>Eukaryota</taxon>
        <taxon>Metazoa</taxon>
        <taxon>Cnidaria</taxon>
        <taxon>Myxozoa</taxon>
        <taxon>Myxosporea</taxon>
        <taxon>Bivalvulida</taxon>
        <taxon>Platysporina</taxon>
        <taxon>Myxobolidae</taxon>
        <taxon>Thelohanellus</taxon>
    </lineage>
</organism>
<keyword evidence="2" id="KW-1185">Reference proteome</keyword>
<gene>
    <name evidence="1" type="ORF">RF11_05762</name>
</gene>
<protein>
    <submittedName>
        <fullName evidence="1">Uncharacterized protein</fullName>
    </submittedName>
</protein>